<dbReference type="Gene3D" id="3.30.420.10">
    <property type="entry name" value="Ribonuclease H-like superfamily/Ribonuclease H"/>
    <property type="match status" value="1"/>
</dbReference>
<accession>T0ZNI4</accession>
<evidence type="ECO:0000259" key="2">
    <source>
        <dbReference type="PROSITE" id="PS50994"/>
    </source>
</evidence>
<dbReference type="SUPFAM" id="SSF53098">
    <property type="entry name" value="Ribonuclease H-like"/>
    <property type="match status" value="1"/>
</dbReference>
<sequence>CHLNAFDCFGGYTDDILYDNMTQVVFERALLTSEHKWNRQFAEFAAYYGLRPRLSWPHRPVTKGKIERTIRFARDNFFLGRISTGLRDLNRQALRWNNTVNAERLHATTGRTPLTPWRKNSLTPRRSTVPSGGCGRDPRGHAWAFGTARKRPKFAPGRCVGRDTQLRLRDHRPLVEVENPEVGPRELRSGSGAAVRV</sequence>
<dbReference type="PANTHER" id="PTHR35004">
    <property type="entry name" value="TRANSPOSASE RV3428C-RELATED"/>
    <property type="match status" value="1"/>
</dbReference>
<feature type="region of interest" description="Disordered" evidence="1">
    <location>
        <begin position="111"/>
        <end position="140"/>
    </location>
</feature>
<feature type="domain" description="Integrase catalytic" evidence="2">
    <location>
        <begin position="1"/>
        <end position="121"/>
    </location>
</feature>
<dbReference type="GO" id="GO:0015074">
    <property type="term" value="P:DNA integration"/>
    <property type="evidence" value="ECO:0007669"/>
    <property type="project" value="InterPro"/>
</dbReference>
<comment type="caution">
    <text evidence="3">The sequence shown here is derived from an EMBL/GenBank/DDBJ whole genome shotgun (WGS) entry which is preliminary data.</text>
</comment>
<evidence type="ECO:0000256" key="1">
    <source>
        <dbReference type="SAM" id="MobiDB-lite"/>
    </source>
</evidence>
<dbReference type="PANTHER" id="PTHR35004:SF6">
    <property type="entry name" value="TRANSPOSASE"/>
    <property type="match status" value="1"/>
</dbReference>
<reference evidence="3" key="2">
    <citation type="journal article" date="2014" name="ISME J.">
        <title>Microbial stratification in low pH oxic and suboxic macroscopic growths along an acid mine drainage.</title>
        <authorList>
            <person name="Mendez-Garcia C."/>
            <person name="Mesa V."/>
            <person name="Sprenger R.R."/>
            <person name="Richter M."/>
            <person name="Diez M.S."/>
            <person name="Solano J."/>
            <person name="Bargiela R."/>
            <person name="Golyshina O.V."/>
            <person name="Manteca A."/>
            <person name="Ramos J.L."/>
            <person name="Gallego J.R."/>
            <person name="Llorente I."/>
            <person name="Martins Dos Santos V.A."/>
            <person name="Jensen O.N."/>
            <person name="Pelaez A.I."/>
            <person name="Sanchez J."/>
            <person name="Ferrer M."/>
        </authorList>
    </citation>
    <scope>NUCLEOTIDE SEQUENCE</scope>
</reference>
<feature type="compositionally biased region" description="Polar residues" evidence="1">
    <location>
        <begin position="118"/>
        <end position="130"/>
    </location>
</feature>
<dbReference type="InterPro" id="IPR012337">
    <property type="entry name" value="RNaseH-like_sf"/>
</dbReference>
<evidence type="ECO:0000313" key="3">
    <source>
        <dbReference type="EMBL" id="EQD49916.1"/>
    </source>
</evidence>
<dbReference type="InterPro" id="IPR001584">
    <property type="entry name" value="Integrase_cat-core"/>
</dbReference>
<proteinExistence type="predicted"/>
<reference evidence="3" key="1">
    <citation type="submission" date="2013-08" db="EMBL/GenBank/DDBJ databases">
        <authorList>
            <person name="Mendez C."/>
            <person name="Richter M."/>
            <person name="Ferrer M."/>
            <person name="Sanchez J."/>
        </authorList>
    </citation>
    <scope>NUCLEOTIDE SEQUENCE</scope>
</reference>
<dbReference type="InterPro" id="IPR036397">
    <property type="entry name" value="RNaseH_sf"/>
</dbReference>
<dbReference type="GO" id="GO:0003676">
    <property type="term" value="F:nucleic acid binding"/>
    <property type="evidence" value="ECO:0007669"/>
    <property type="project" value="InterPro"/>
</dbReference>
<dbReference type="AlphaFoldDB" id="T0ZNI4"/>
<protein>
    <submittedName>
        <fullName evidence="3">Integrase, catalytic core domain protein</fullName>
    </submittedName>
</protein>
<organism evidence="3">
    <name type="scientific">mine drainage metagenome</name>
    <dbReference type="NCBI Taxonomy" id="410659"/>
    <lineage>
        <taxon>unclassified sequences</taxon>
        <taxon>metagenomes</taxon>
        <taxon>ecological metagenomes</taxon>
    </lineage>
</organism>
<feature type="non-terminal residue" evidence="3">
    <location>
        <position position="1"/>
    </location>
</feature>
<dbReference type="PROSITE" id="PS50994">
    <property type="entry name" value="INTEGRASE"/>
    <property type="match status" value="1"/>
</dbReference>
<name>T0ZNI4_9ZZZZ</name>
<gene>
    <name evidence="3" type="ORF">B1B_11415</name>
</gene>
<dbReference type="EMBL" id="AUZY01007414">
    <property type="protein sequence ID" value="EQD49916.1"/>
    <property type="molecule type" value="Genomic_DNA"/>
</dbReference>